<dbReference type="InterPro" id="IPR000639">
    <property type="entry name" value="Epox_hydrolase-like"/>
</dbReference>
<dbReference type="Pfam" id="PF00561">
    <property type="entry name" value="Abhydrolase_1"/>
    <property type="match status" value="1"/>
</dbReference>
<dbReference type="InterPro" id="IPR050266">
    <property type="entry name" value="AB_hydrolase_sf"/>
</dbReference>
<gene>
    <name evidence="2" type="ORF">M427DRAFT_56374</name>
</gene>
<proteinExistence type="predicted"/>
<dbReference type="PANTHER" id="PTHR43798">
    <property type="entry name" value="MONOACYLGLYCEROL LIPASE"/>
    <property type="match status" value="1"/>
</dbReference>
<dbReference type="OrthoDB" id="8119704at2759"/>
<protein>
    <submittedName>
        <fullName evidence="2">Alpha/beta-hydrolase</fullName>
    </submittedName>
</protein>
<dbReference type="SUPFAM" id="SSF53474">
    <property type="entry name" value="alpha/beta-Hydrolases"/>
    <property type="match status" value="1"/>
</dbReference>
<dbReference type="GO" id="GO:0016787">
    <property type="term" value="F:hydrolase activity"/>
    <property type="evidence" value="ECO:0007669"/>
    <property type="project" value="UniProtKB-KW"/>
</dbReference>
<feature type="domain" description="AB hydrolase-1" evidence="1">
    <location>
        <begin position="102"/>
        <end position="340"/>
    </location>
</feature>
<reference evidence="2 3" key="1">
    <citation type="journal article" date="2015" name="Genome Biol. Evol.">
        <title>Phylogenomic analyses indicate that early fungi evolved digesting cell walls of algal ancestors of land plants.</title>
        <authorList>
            <person name="Chang Y."/>
            <person name="Wang S."/>
            <person name="Sekimoto S."/>
            <person name="Aerts A.L."/>
            <person name="Choi C."/>
            <person name="Clum A."/>
            <person name="LaButti K.M."/>
            <person name="Lindquist E.A."/>
            <person name="Yee Ngan C."/>
            <person name="Ohm R.A."/>
            <person name="Salamov A.A."/>
            <person name="Grigoriev I.V."/>
            <person name="Spatafora J.W."/>
            <person name="Berbee M.L."/>
        </authorList>
    </citation>
    <scope>NUCLEOTIDE SEQUENCE [LARGE SCALE GENOMIC DNA]</scope>
    <source>
        <strain evidence="2 3">JEL478</strain>
    </source>
</reference>
<sequence length="365" mass="40752">MTAVRLKIHASSRRIPLLSLYPLAKSARNPIALPSTLHALPNRRSFSSDATDESTPIRTQVSKGLAYHMIGPPLRPNPLPTPTFLVPDPYGYVDFSRHLAHRPLYSRLAKDRTVISFDPPGAGSSTRKPMVSMDEMLSAIKETISLVGITQPIDFIGHSQGAIVALAMALQRPDMVRRLVLVSGASGFPAMSHAEGAIWNSTHPLHGEFLRRMALFYVFRRRGFESAVIKTINWSRWEGAEKPGYGAPPDHKWFKDHLGRPVTLRKFFGKVRPRTLWFARVLSQLDYSARLTDVHVPTLAVCGRLDTQCPPPCTVELVDGIPHAEGYIFEQSGHYPMVEEEEEFWKVVDGFLLAEHVDAEVAFGD</sequence>
<keyword evidence="2" id="KW-0378">Hydrolase</keyword>
<dbReference type="PRINTS" id="PR00111">
    <property type="entry name" value="ABHYDROLASE"/>
</dbReference>
<dbReference type="GO" id="GO:0016020">
    <property type="term" value="C:membrane"/>
    <property type="evidence" value="ECO:0007669"/>
    <property type="project" value="TreeGrafter"/>
</dbReference>
<accession>A0A139AGW8</accession>
<dbReference type="Gene3D" id="3.40.50.1820">
    <property type="entry name" value="alpha/beta hydrolase"/>
    <property type="match status" value="1"/>
</dbReference>
<keyword evidence="3" id="KW-1185">Reference proteome</keyword>
<dbReference type="InterPro" id="IPR000073">
    <property type="entry name" value="AB_hydrolase_1"/>
</dbReference>
<dbReference type="PRINTS" id="PR00412">
    <property type="entry name" value="EPOXHYDRLASE"/>
</dbReference>
<evidence type="ECO:0000313" key="2">
    <source>
        <dbReference type="EMBL" id="KXS15804.1"/>
    </source>
</evidence>
<dbReference type="InterPro" id="IPR029058">
    <property type="entry name" value="AB_hydrolase_fold"/>
</dbReference>
<evidence type="ECO:0000259" key="1">
    <source>
        <dbReference type="Pfam" id="PF00561"/>
    </source>
</evidence>
<dbReference type="Proteomes" id="UP000070544">
    <property type="component" value="Unassembled WGS sequence"/>
</dbReference>
<dbReference type="AlphaFoldDB" id="A0A139AGW8"/>
<name>A0A139AGW8_GONPJ</name>
<organism evidence="2 3">
    <name type="scientific">Gonapodya prolifera (strain JEL478)</name>
    <name type="common">Monoblepharis prolifera</name>
    <dbReference type="NCBI Taxonomy" id="1344416"/>
    <lineage>
        <taxon>Eukaryota</taxon>
        <taxon>Fungi</taxon>
        <taxon>Fungi incertae sedis</taxon>
        <taxon>Chytridiomycota</taxon>
        <taxon>Chytridiomycota incertae sedis</taxon>
        <taxon>Monoblepharidomycetes</taxon>
        <taxon>Monoblepharidales</taxon>
        <taxon>Gonapodyaceae</taxon>
        <taxon>Gonapodya</taxon>
    </lineage>
</organism>
<evidence type="ECO:0000313" key="3">
    <source>
        <dbReference type="Proteomes" id="UP000070544"/>
    </source>
</evidence>
<dbReference type="PANTHER" id="PTHR43798:SF33">
    <property type="entry name" value="HYDROLASE, PUTATIVE (AFU_ORTHOLOGUE AFUA_2G14860)-RELATED"/>
    <property type="match status" value="1"/>
</dbReference>
<dbReference type="EMBL" id="KQ965759">
    <property type="protein sequence ID" value="KXS15804.1"/>
    <property type="molecule type" value="Genomic_DNA"/>
</dbReference>